<evidence type="ECO:0000313" key="2">
    <source>
        <dbReference type="Proteomes" id="UP000275078"/>
    </source>
</evidence>
<sequence>MSPTHNNNVQCSAIEGLPVELKIEILKECDFADGSIFNLCKATPAYQKVFNKHWKLIQKEAGYTKEMLDLLDRFRPTASGMSNISILIFACKHRWATGFEACTTWEEGFDKLENSPWKSLLDGNQVCQTRTGFTLTNGIIGSLEEAHLLSLLMDGVDCLYKLARRFGYRKQDTEKDQNAAERIVNMDVEWPKQHPPFNCDPPHLKALIEKAILQYLTITTYYHGYVSQDCTTTEEAAQSLRTLEQTWMDVNRMDMKKYPGLSFPGAIFDYSYATNLSTADLALILSVIGPVLVFIYDASRMNTDFFLHEEDVMQSIQKLRTPLLARCKLAEWHRTDVVNHYYSNVGNTLPHLAGEPISYIKGAFYETVYKVFFQATDAGA</sequence>
<dbReference type="EMBL" id="ML119779">
    <property type="protein sequence ID" value="RPA74825.1"/>
    <property type="molecule type" value="Genomic_DNA"/>
</dbReference>
<evidence type="ECO:0000313" key="1">
    <source>
        <dbReference type="EMBL" id="RPA74825.1"/>
    </source>
</evidence>
<name>A0A3N4HLW1_ASCIM</name>
<protein>
    <submittedName>
        <fullName evidence="1">Uncharacterized protein</fullName>
    </submittedName>
</protein>
<dbReference type="Proteomes" id="UP000275078">
    <property type="component" value="Unassembled WGS sequence"/>
</dbReference>
<gene>
    <name evidence="1" type="ORF">BJ508DRAFT_332678</name>
</gene>
<proteinExistence type="predicted"/>
<accession>A0A3N4HLW1</accession>
<keyword evidence="2" id="KW-1185">Reference proteome</keyword>
<dbReference type="AlphaFoldDB" id="A0A3N4HLW1"/>
<organism evidence="1 2">
    <name type="scientific">Ascobolus immersus RN42</name>
    <dbReference type="NCBI Taxonomy" id="1160509"/>
    <lineage>
        <taxon>Eukaryota</taxon>
        <taxon>Fungi</taxon>
        <taxon>Dikarya</taxon>
        <taxon>Ascomycota</taxon>
        <taxon>Pezizomycotina</taxon>
        <taxon>Pezizomycetes</taxon>
        <taxon>Pezizales</taxon>
        <taxon>Ascobolaceae</taxon>
        <taxon>Ascobolus</taxon>
    </lineage>
</organism>
<reference evidence="1 2" key="1">
    <citation type="journal article" date="2018" name="Nat. Ecol. Evol.">
        <title>Pezizomycetes genomes reveal the molecular basis of ectomycorrhizal truffle lifestyle.</title>
        <authorList>
            <person name="Murat C."/>
            <person name="Payen T."/>
            <person name="Noel B."/>
            <person name="Kuo A."/>
            <person name="Morin E."/>
            <person name="Chen J."/>
            <person name="Kohler A."/>
            <person name="Krizsan K."/>
            <person name="Balestrini R."/>
            <person name="Da Silva C."/>
            <person name="Montanini B."/>
            <person name="Hainaut M."/>
            <person name="Levati E."/>
            <person name="Barry K.W."/>
            <person name="Belfiori B."/>
            <person name="Cichocki N."/>
            <person name="Clum A."/>
            <person name="Dockter R.B."/>
            <person name="Fauchery L."/>
            <person name="Guy J."/>
            <person name="Iotti M."/>
            <person name="Le Tacon F."/>
            <person name="Lindquist E.A."/>
            <person name="Lipzen A."/>
            <person name="Malagnac F."/>
            <person name="Mello A."/>
            <person name="Molinier V."/>
            <person name="Miyauchi S."/>
            <person name="Poulain J."/>
            <person name="Riccioni C."/>
            <person name="Rubini A."/>
            <person name="Sitrit Y."/>
            <person name="Splivallo R."/>
            <person name="Traeger S."/>
            <person name="Wang M."/>
            <person name="Zifcakova L."/>
            <person name="Wipf D."/>
            <person name="Zambonelli A."/>
            <person name="Paolocci F."/>
            <person name="Nowrousian M."/>
            <person name="Ottonello S."/>
            <person name="Baldrian P."/>
            <person name="Spatafora J.W."/>
            <person name="Henrissat B."/>
            <person name="Nagy L.G."/>
            <person name="Aury J.M."/>
            <person name="Wincker P."/>
            <person name="Grigoriev I.V."/>
            <person name="Bonfante P."/>
            <person name="Martin F.M."/>
        </authorList>
    </citation>
    <scope>NUCLEOTIDE SEQUENCE [LARGE SCALE GENOMIC DNA]</scope>
    <source>
        <strain evidence="1 2">RN42</strain>
    </source>
</reference>